<gene>
    <name evidence="12" type="ORF">A4X09_0g4161</name>
</gene>
<evidence type="ECO:0000256" key="1">
    <source>
        <dbReference type="ARBA" id="ARBA00004286"/>
    </source>
</evidence>
<proteinExistence type="inferred from homology"/>
<dbReference type="EMBL" id="LWDG02000169">
    <property type="protein sequence ID" value="KAE8268170.1"/>
    <property type="molecule type" value="Genomic_DNA"/>
</dbReference>
<feature type="region of interest" description="Disordered" evidence="11">
    <location>
        <begin position="948"/>
        <end position="997"/>
    </location>
</feature>
<feature type="region of interest" description="Disordered" evidence="11">
    <location>
        <begin position="487"/>
        <end position="524"/>
    </location>
</feature>
<dbReference type="GO" id="GO:0000796">
    <property type="term" value="C:condensin complex"/>
    <property type="evidence" value="ECO:0007669"/>
    <property type="project" value="InterPro"/>
</dbReference>
<evidence type="ECO:0000313" key="12">
    <source>
        <dbReference type="EMBL" id="KAE8268170.1"/>
    </source>
</evidence>
<feature type="compositionally biased region" description="Basic and acidic residues" evidence="11">
    <location>
        <begin position="987"/>
        <end position="997"/>
    </location>
</feature>
<evidence type="ECO:0000256" key="3">
    <source>
        <dbReference type="ARBA" id="ARBA00009471"/>
    </source>
</evidence>
<dbReference type="GO" id="GO:0007076">
    <property type="term" value="P:mitotic chromosome condensation"/>
    <property type="evidence" value="ECO:0007669"/>
    <property type="project" value="InterPro"/>
</dbReference>
<dbReference type="GO" id="GO:0005737">
    <property type="term" value="C:cytoplasm"/>
    <property type="evidence" value="ECO:0007669"/>
    <property type="project" value="UniProtKB-SubCell"/>
</dbReference>
<dbReference type="InterPro" id="IPR022816">
    <property type="entry name" value="Condensin_barren_su2"/>
</dbReference>
<keyword evidence="9" id="KW-0226">DNA condensation</keyword>
<feature type="region of interest" description="Disordered" evidence="11">
    <location>
        <begin position="593"/>
        <end position="623"/>
    </location>
</feature>
<evidence type="ECO:0000256" key="5">
    <source>
        <dbReference type="ARBA" id="ARBA00022454"/>
    </source>
</evidence>
<feature type="compositionally biased region" description="Gly residues" evidence="11">
    <location>
        <begin position="598"/>
        <end position="622"/>
    </location>
</feature>
<evidence type="ECO:0000313" key="13">
    <source>
        <dbReference type="Proteomes" id="UP000078113"/>
    </source>
</evidence>
<reference evidence="12" key="2">
    <citation type="journal article" date="2019" name="IMA Fungus">
        <title>Genome sequencing and comparison of five Tilletia species to identify candidate genes for the detection of regulated species infecting wheat.</title>
        <authorList>
            <person name="Nguyen H.D.T."/>
            <person name="Sultana T."/>
            <person name="Kesanakurti P."/>
            <person name="Hambleton S."/>
        </authorList>
    </citation>
    <scope>NUCLEOTIDE SEQUENCE</scope>
    <source>
        <strain evidence="12">DAOMC 236422</strain>
    </source>
</reference>
<feature type="compositionally biased region" description="Basic and acidic residues" evidence="11">
    <location>
        <begin position="236"/>
        <end position="245"/>
    </location>
</feature>
<feature type="compositionally biased region" description="Basic and acidic residues" evidence="11">
    <location>
        <begin position="662"/>
        <end position="675"/>
    </location>
</feature>
<dbReference type="PIRSF" id="PIRSF017126">
    <property type="entry name" value="Condensin_H"/>
    <property type="match status" value="1"/>
</dbReference>
<evidence type="ECO:0000256" key="7">
    <source>
        <dbReference type="ARBA" id="ARBA00022618"/>
    </source>
</evidence>
<feature type="region of interest" description="Disordered" evidence="11">
    <location>
        <begin position="235"/>
        <end position="286"/>
    </location>
</feature>
<evidence type="ECO:0000256" key="9">
    <source>
        <dbReference type="ARBA" id="ARBA00023067"/>
    </source>
</evidence>
<accession>A0A8X7N9L4</accession>
<protein>
    <recommendedName>
        <fullName evidence="4">Condensin complex subunit 2</fullName>
    </recommendedName>
</protein>
<dbReference type="PANTHER" id="PTHR13108:SF9">
    <property type="entry name" value="CONDENSIN COMPLEX SUBUNIT 2"/>
    <property type="match status" value="1"/>
</dbReference>
<feature type="region of interest" description="Disordered" evidence="11">
    <location>
        <begin position="550"/>
        <end position="573"/>
    </location>
</feature>
<keyword evidence="6" id="KW-0963">Cytoplasm</keyword>
<reference evidence="12" key="1">
    <citation type="submission" date="2016-04" db="EMBL/GenBank/DDBJ databases">
        <authorList>
            <person name="Nguyen H.D."/>
            <person name="Samba Siva P."/>
            <person name="Cullis J."/>
            <person name="Levesque C.A."/>
            <person name="Hambleton S."/>
        </authorList>
    </citation>
    <scope>NUCLEOTIDE SEQUENCE</scope>
    <source>
        <strain evidence="12">DAOMC 236422</strain>
    </source>
</reference>
<keyword evidence="7" id="KW-0132">Cell division</keyword>
<evidence type="ECO:0000256" key="2">
    <source>
        <dbReference type="ARBA" id="ARBA00004496"/>
    </source>
</evidence>
<organism evidence="12 13">
    <name type="scientific">Tilletia walkeri</name>
    <dbReference type="NCBI Taxonomy" id="117179"/>
    <lineage>
        <taxon>Eukaryota</taxon>
        <taxon>Fungi</taxon>
        <taxon>Dikarya</taxon>
        <taxon>Basidiomycota</taxon>
        <taxon>Ustilaginomycotina</taxon>
        <taxon>Exobasidiomycetes</taxon>
        <taxon>Tilletiales</taxon>
        <taxon>Tilletiaceae</taxon>
        <taxon>Tilletia</taxon>
    </lineage>
</organism>
<comment type="similarity">
    <text evidence="3">Belongs to the CND2 (condensin subunit 2) family.</text>
</comment>
<dbReference type="AlphaFoldDB" id="A0A8X7N9L4"/>
<feature type="compositionally biased region" description="Basic and acidic residues" evidence="11">
    <location>
        <begin position="1"/>
        <end position="14"/>
    </location>
</feature>
<dbReference type="GO" id="GO:0051301">
    <property type="term" value="P:cell division"/>
    <property type="evidence" value="ECO:0007669"/>
    <property type="project" value="UniProtKB-KW"/>
</dbReference>
<keyword evidence="10" id="KW-0131">Cell cycle</keyword>
<evidence type="ECO:0000256" key="10">
    <source>
        <dbReference type="ARBA" id="ARBA00023306"/>
    </source>
</evidence>
<feature type="region of interest" description="Disordered" evidence="11">
    <location>
        <begin position="656"/>
        <end position="675"/>
    </location>
</feature>
<comment type="subcellular location">
    <subcellularLocation>
        <location evidence="1">Chromosome</location>
    </subcellularLocation>
    <subcellularLocation>
        <location evidence="2">Cytoplasm</location>
    </subcellularLocation>
</comment>
<feature type="compositionally biased region" description="Acidic residues" evidence="11">
    <location>
        <begin position="550"/>
        <end position="567"/>
    </location>
</feature>
<sequence length="1018" mass="107779">MDDPDSSVRSDSSRVHKLPKGSRRNMARRSMQIAAAFHNAAGNASVHENSFDASTDSIRQTAAANTTNARSAAAAAVQATSRLANASMMAPPAAVAAAAAVAAGVAAGIPHQRLGVLARAGAANAALMGGAVAGPSSAAGAAAVAAGVPARIRVDNTSFEEWMKMATDNKINSTNTWSFALIDYFHDMSLLRSDSGDGTINFQKASCTLDGCVKVWTSRVDSVVVETGRLLSGLQDDVRPGRRDDDGEGDGEGGSDDDMADDLDGDGDGNGGGARGKGKKKRNNKETTLAKHFSQIKAKNFDLEFTVDPLFKKTSADFDEGGAGGLLMNHLGVDRRMRVVFDASDVAGVDEEEEEEENEGMQPDLEAAKALREADQIDIGKLQAKLFGTSEDAAPTRAPQLAAMLNRRFVCPSLRMFKFDREDKTPFAEFVNRAAEADEDMDAHEEEGAVEIGLLGAGFEDGPNFMDVDAANDIQFGAGDDDGNMNFGDDGGEPSGSGWRQRSPGTISIDGNGGDGPRATDDDAPEVDAFADLDLAVAEGYGMPVMMDQGPDDDGFGNDFGADEGQEGPENGMIPRPAAFSRPDEQDIIMALNSGFSGENGGTGADGSGGGDDNDGEGGSGGRNLFDYFDQRFMKNWAGPEHWKMRKVVPSAGTAAAAATANKDEGATSSKTGEKRKAREAFAFDFSVDEAPEPKKLFSSSTGRGTAVITLPKSTLKDKNRDEFLLPEDQHYNSKQLLRLFVKPKVTLQLRKRGVAVHADDDFMGLGAADGQNQIDNQFWAQQAVERDQEGPMGGNDMFDDYDMMGGMPFDDADEIGAAVGDEVAAQLELVRKVKPEMVNYAKKATRVDIRKLKENIWKELGIGADGAELGIEAEVPQTPTPASAAIAPGQGKQFAQVLGGLRANYAKEKMDEISTSFCFICLLHLANEEGLQISLGKDAAGGGTTAFGSVIRPTAEDDAAGGEDDDDDDDEGDDAAAVADGEVDEEQARRDWEREMSRVGQLEQLLIVKDPTAGRSA</sequence>
<name>A0A8X7N9L4_9BASI</name>
<dbReference type="Pfam" id="PF05786">
    <property type="entry name" value="Cnd2"/>
    <property type="match status" value="2"/>
</dbReference>
<feature type="region of interest" description="Disordered" evidence="11">
    <location>
        <begin position="1"/>
        <end position="26"/>
    </location>
</feature>
<feature type="compositionally biased region" description="Acidic residues" evidence="11">
    <location>
        <begin position="957"/>
        <end position="975"/>
    </location>
</feature>
<dbReference type="Proteomes" id="UP000078113">
    <property type="component" value="Unassembled WGS sequence"/>
</dbReference>
<evidence type="ECO:0000256" key="8">
    <source>
        <dbReference type="ARBA" id="ARBA00022776"/>
    </source>
</evidence>
<feature type="compositionally biased region" description="Acidic residues" evidence="11">
    <location>
        <begin position="246"/>
        <end position="267"/>
    </location>
</feature>
<keyword evidence="8" id="KW-0498">Mitosis</keyword>
<dbReference type="PANTHER" id="PTHR13108">
    <property type="entry name" value="CONDENSIN COMPLEX SUBUNIT 2"/>
    <property type="match status" value="1"/>
</dbReference>
<feature type="compositionally biased region" description="Basic residues" evidence="11">
    <location>
        <begin position="15"/>
        <end position="26"/>
    </location>
</feature>
<dbReference type="GO" id="GO:0003682">
    <property type="term" value="F:chromatin binding"/>
    <property type="evidence" value="ECO:0007669"/>
    <property type="project" value="TreeGrafter"/>
</dbReference>
<comment type="caution">
    <text evidence="12">The sequence shown here is derived from an EMBL/GenBank/DDBJ whole genome shotgun (WGS) entry which is preliminary data.</text>
</comment>
<evidence type="ECO:0000256" key="6">
    <source>
        <dbReference type="ARBA" id="ARBA00022490"/>
    </source>
</evidence>
<keyword evidence="5" id="KW-0158">Chromosome</keyword>
<keyword evidence="13" id="KW-1185">Reference proteome</keyword>
<evidence type="ECO:0000256" key="4">
    <source>
        <dbReference type="ARBA" id="ARBA00016065"/>
    </source>
</evidence>
<evidence type="ECO:0000256" key="11">
    <source>
        <dbReference type="SAM" id="MobiDB-lite"/>
    </source>
</evidence>